<proteinExistence type="predicted"/>
<evidence type="ECO:0000256" key="1">
    <source>
        <dbReference type="ARBA" id="ARBA00004141"/>
    </source>
</evidence>
<dbReference type="Proteomes" id="UP000293360">
    <property type="component" value="Unassembled WGS sequence"/>
</dbReference>
<keyword evidence="8" id="KW-1185">Reference proteome</keyword>
<evidence type="ECO:0000256" key="3">
    <source>
        <dbReference type="ARBA" id="ARBA00022989"/>
    </source>
</evidence>
<dbReference type="STRING" id="155417.A0A4Q4TGX7"/>
<evidence type="ECO:0000313" key="8">
    <source>
        <dbReference type="Proteomes" id="UP000293360"/>
    </source>
</evidence>
<evidence type="ECO:0000256" key="2">
    <source>
        <dbReference type="ARBA" id="ARBA00022692"/>
    </source>
</evidence>
<dbReference type="OrthoDB" id="2117453at2759"/>
<gene>
    <name evidence="7" type="ORF">DL764_004045</name>
</gene>
<comment type="subcellular location">
    <subcellularLocation>
        <location evidence="1">Membrane</location>
        <topology evidence="1">Multi-pass membrane protein</topology>
    </subcellularLocation>
</comment>
<feature type="transmembrane region" description="Helical" evidence="5">
    <location>
        <begin position="106"/>
        <end position="127"/>
    </location>
</feature>
<evidence type="ECO:0000256" key="5">
    <source>
        <dbReference type="SAM" id="Phobius"/>
    </source>
</evidence>
<evidence type="ECO:0000259" key="6">
    <source>
        <dbReference type="Pfam" id="PF01284"/>
    </source>
</evidence>
<dbReference type="AlphaFoldDB" id="A0A4Q4TGX7"/>
<feature type="transmembrane region" description="Helical" evidence="5">
    <location>
        <begin position="48"/>
        <end position="68"/>
    </location>
</feature>
<reference evidence="7 8" key="1">
    <citation type="submission" date="2018-06" db="EMBL/GenBank/DDBJ databases">
        <title>Complete Genomes of Monosporascus.</title>
        <authorList>
            <person name="Robinson A.J."/>
            <person name="Natvig D.O."/>
        </authorList>
    </citation>
    <scope>NUCLEOTIDE SEQUENCE [LARGE SCALE GENOMIC DNA]</scope>
    <source>
        <strain evidence="7 8">CBS 110550</strain>
    </source>
</reference>
<organism evidence="7 8">
    <name type="scientific">Monosporascus ibericus</name>
    <dbReference type="NCBI Taxonomy" id="155417"/>
    <lineage>
        <taxon>Eukaryota</taxon>
        <taxon>Fungi</taxon>
        <taxon>Dikarya</taxon>
        <taxon>Ascomycota</taxon>
        <taxon>Pezizomycotina</taxon>
        <taxon>Sordariomycetes</taxon>
        <taxon>Xylariomycetidae</taxon>
        <taxon>Xylariales</taxon>
        <taxon>Xylariales incertae sedis</taxon>
        <taxon>Monosporascus</taxon>
    </lineage>
</organism>
<evidence type="ECO:0000313" key="7">
    <source>
        <dbReference type="EMBL" id="RYP05084.1"/>
    </source>
</evidence>
<keyword evidence="3 5" id="KW-1133">Transmembrane helix</keyword>
<protein>
    <recommendedName>
        <fullName evidence="6">MARVEL domain-containing protein</fullName>
    </recommendedName>
</protein>
<dbReference type="InterPro" id="IPR008253">
    <property type="entry name" value="Marvel"/>
</dbReference>
<name>A0A4Q4TGX7_9PEZI</name>
<keyword evidence="2 5" id="KW-0812">Transmembrane</keyword>
<keyword evidence="4 5" id="KW-0472">Membrane</keyword>
<dbReference type="GO" id="GO:0016020">
    <property type="term" value="C:membrane"/>
    <property type="evidence" value="ECO:0007669"/>
    <property type="project" value="UniProtKB-SubCell"/>
</dbReference>
<evidence type="ECO:0000256" key="4">
    <source>
        <dbReference type="ARBA" id="ARBA00023136"/>
    </source>
</evidence>
<dbReference type="PANTHER" id="PTHR37451">
    <property type="entry name" value="MARVEL DOMAIN"/>
    <property type="match status" value="1"/>
</dbReference>
<sequence length="146" mass="15484">MPFGYASIALIVAAVFCLVELALTAYIASLYGGWRGWRISVPRVNFMIFNSVWSLLVLAYVGLSPLYFPRLSHKLVATGLNGATAIFWFAGSIALAVWGLGGVVGAAVAFGFFLWAIFTFVTVLGVLEARGTSSTVKTPSTAPATV</sequence>
<dbReference type="Pfam" id="PF01284">
    <property type="entry name" value="MARVEL"/>
    <property type="match status" value="1"/>
</dbReference>
<comment type="caution">
    <text evidence="7">The sequence shown here is derived from an EMBL/GenBank/DDBJ whole genome shotgun (WGS) entry which is preliminary data.</text>
</comment>
<dbReference type="PANTHER" id="PTHR37451:SF1">
    <property type="entry name" value="MARVEL DOMAIN-CONTAINING PROTEIN"/>
    <property type="match status" value="1"/>
</dbReference>
<feature type="domain" description="MARVEL" evidence="6">
    <location>
        <begin position="8"/>
        <end position="124"/>
    </location>
</feature>
<dbReference type="EMBL" id="QJNU01000182">
    <property type="protein sequence ID" value="RYP05084.1"/>
    <property type="molecule type" value="Genomic_DNA"/>
</dbReference>
<accession>A0A4Q4TGX7</accession>
<feature type="transmembrane region" description="Helical" evidence="5">
    <location>
        <begin position="80"/>
        <end position="100"/>
    </location>
</feature>